<sequence>MENYTVNTERTNMIRKVKNLFKRKPKVCKSHNHKIRSIDGKCLKCSYIREGYREEDFRENFPDYYKNYQPFNK</sequence>
<dbReference type="AlphaFoldDB" id="A0A6M6E095"/>
<dbReference type="EMBL" id="CP045273">
    <property type="protein sequence ID" value="QJX80521.1"/>
    <property type="molecule type" value="Genomic_DNA"/>
</dbReference>
<proteinExistence type="predicted"/>
<keyword evidence="1" id="KW-0614">Plasmid</keyword>
<gene>
    <name evidence="1" type="ORF">FDZ14_31010</name>
</gene>
<reference evidence="1 2" key="1">
    <citation type="submission" date="2019-10" db="EMBL/GenBank/DDBJ databases">
        <title>Complete genome sequences for adaption low water activity.</title>
        <authorList>
            <person name="Zhao L."/>
            <person name="Zhong J."/>
        </authorList>
    </citation>
    <scope>NUCLEOTIDE SEQUENCE [LARGE SCALE GENOMIC DNA]</scope>
    <source>
        <strain evidence="1 2">FDU301</strain>
        <plasmid evidence="2">pfdu301a</plasmid>
    </source>
</reference>
<protein>
    <submittedName>
        <fullName evidence="1">Uncharacterized protein</fullName>
    </submittedName>
</protein>
<organism evidence="1 2">
    <name type="scientific">Priestia megaterium</name>
    <name type="common">Bacillus megaterium</name>
    <dbReference type="NCBI Taxonomy" id="1404"/>
    <lineage>
        <taxon>Bacteria</taxon>
        <taxon>Bacillati</taxon>
        <taxon>Bacillota</taxon>
        <taxon>Bacilli</taxon>
        <taxon>Bacillales</taxon>
        <taxon>Bacillaceae</taxon>
        <taxon>Priestia</taxon>
    </lineage>
</organism>
<evidence type="ECO:0000313" key="1">
    <source>
        <dbReference type="EMBL" id="QJX80521.1"/>
    </source>
</evidence>
<evidence type="ECO:0000313" key="2">
    <source>
        <dbReference type="Proteomes" id="UP000501076"/>
    </source>
</evidence>
<geneLocation type="plasmid" evidence="2">
    <name>pfdu301a</name>
</geneLocation>
<dbReference type="Proteomes" id="UP000501076">
    <property type="component" value="Plasmid pFDU301A"/>
</dbReference>
<dbReference type="RefSeq" id="WP_171778513.1">
    <property type="nucleotide sequence ID" value="NZ_CP045273.1"/>
</dbReference>
<accession>A0A6M6E095</accession>
<name>A0A6M6E095_PRIMG</name>